<feature type="compositionally biased region" description="Low complexity" evidence="1">
    <location>
        <begin position="218"/>
        <end position="232"/>
    </location>
</feature>
<dbReference type="SUPFAM" id="SSF57959">
    <property type="entry name" value="Leucine zipper domain"/>
    <property type="match status" value="1"/>
</dbReference>
<evidence type="ECO:0000313" key="4">
    <source>
        <dbReference type="Proteomes" id="UP001358614"/>
    </source>
</evidence>
<dbReference type="KEGG" id="ker:91099617"/>
<feature type="compositionally biased region" description="Basic and acidic residues" evidence="1">
    <location>
        <begin position="23"/>
        <end position="55"/>
    </location>
</feature>
<proteinExistence type="predicted"/>
<dbReference type="InterPro" id="IPR004827">
    <property type="entry name" value="bZIP"/>
</dbReference>
<dbReference type="AlphaFoldDB" id="A0AAX4K8E9"/>
<organism evidence="3 4">
    <name type="scientific">Kwoniella europaea PYCC6329</name>
    <dbReference type="NCBI Taxonomy" id="1423913"/>
    <lineage>
        <taxon>Eukaryota</taxon>
        <taxon>Fungi</taxon>
        <taxon>Dikarya</taxon>
        <taxon>Basidiomycota</taxon>
        <taxon>Agaricomycotina</taxon>
        <taxon>Tremellomycetes</taxon>
        <taxon>Tremellales</taxon>
        <taxon>Cryptococcaceae</taxon>
        <taxon>Kwoniella</taxon>
    </lineage>
</organism>
<dbReference type="InterPro" id="IPR046347">
    <property type="entry name" value="bZIP_sf"/>
</dbReference>
<keyword evidence="4" id="KW-1185">Reference proteome</keyword>
<feature type="region of interest" description="Disordered" evidence="1">
    <location>
        <begin position="1"/>
        <end position="114"/>
    </location>
</feature>
<dbReference type="Proteomes" id="UP001358614">
    <property type="component" value="Chromosome 1"/>
</dbReference>
<feature type="region of interest" description="Disordered" evidence="1">
    <location>
        <begin position="281"/>
        <end position="353"/>
    </location>
</feature>
<dbReference type="Gene3D" id="1.20.5.170">
    <property type="match status" value="1"/>
</dbReference>
<evidence type="ECO:0000259" key="2">
    <source>
        <dbReference type="PROSITE" id="PS00036"/>
    </source>
</evidence>
<feature type="compositionally biased region" description="Polar residues" evidence="1">
    <location>
        <begin position="1"/>
        <end position="12"/>
    </location>
</feature>
<dbReference type="EMBL" id="CP144089">
    <property type="protein sequence ID" value="WWD02771.1"/>
    <property type="molecule type" value="Genomic_DNA"/>
</dbReference>
<evidence type="ECO:0000256" key="1">
    <source>
        <dbReference type="SAM" id="MobiDB-lite"/>
    </source>
</evidence>
<feature type="domain" description="BZIP" evidence="2">
    <location>
        <begin position="335"/>
        <end position="349"/>
    </location>
</feature>
<evidence type="ECO:0000313" key="3">
    <source>
        <dbReference type="EMBL" id="WWD02771.1"/>
    </source>
</evidence>
<feature type="compositionally biased region" description="Polar residues" evidence="1">
    <location>
        <begin position="70"/>
        <end position="92"/>
    </location>
</feature>
<reference evidence="3 4" key="1">
    <citation type="submission" date="2024-01" db="EMBL/GenBank/DDBJ databases">
        <title>Comparative genomics of Cryptococcus and Kwoniella reveals pathogenesis evolution and contrasting modes of karyotype evolution via chromosome fusion or intercentromeric recombination.</title>
        <authorList>
            <person name="Coelho M.A."/>
            <person name="David-Palma M."/>
            <person name="Shea T."/>
            <person name="Bowers K."/>
            <person name="McGinley-Smith S."/>
            <person name="Mohammad A.W."/>
            <person name="Gnirke A."/>
            <person name="Yurkov A.M."/>
            <person name="Nowrousian M."/>
            <person name="Sun S."/>
            <person name="Cuomo C.A."/>
            <person name="Heitman J."/>
        </authorList>
    </citation>
    <scope>NUCLEOTIDE SEQUENCE [LARGE SCALE GENOMIC DNA]</scope>
    <source>
        <strain evidence="3 4">PYCC6329</strain>
    </source>
</reference>
<accession>A0AAX4K8E9</accession>
<feature type="compositionally biased region" description="Basic and acidic residues" evidence="1">
    <location>
        <begin position="329"/>
        <end position="340"/>
    </location>
</feature>
<dbReference type="RefSeq" id="XP_066080738.1">
    <property type="nucleotide sequence ID" value="XM_066224641.1"/>
</dbReference>
<gene>
    <name evidence="3" type="ORF">V865_000813</name>
</gene>
<dbReference type="GO" id="GO:0003700">
    <property type="term" value="F:DNA-binding transcription factor activity"/>
    <property type="evidence" value="ECO:0007669"/>
    <property type="project" value="InterPro"/>
</dbReference>
<sequence length="459" mass="50548">MSINQEQHSSLATLLYPPGTDARGQEEAESHLLDYLEHDYPHTETGEVVTHHVRTDQPPLAPLPGEKQPAPTSTSGISSPAQHRTPQPSFTAYQPGEIPRSRIERSTSPLNPTIPIPNTLARLASQTISNLSLPDPTLLKGQEEIEQAALLADEYDRGEMGGKRRKLPHERAGWAEMDQQQQQAQSNPNAAKRRRTRKSDHNSTQAGTEGQYPIHGETLPPSTSSTNNQSNLRNDKPPSTGIGNGVDPSNASKYENDFRQLTELSHTILNQDIDKTFDSLASSSANNKDQAQPGSVSASAIDPALSAPPHGQGEGASRDVGAQAAPESPDPKLSRAEQNKRAQQAFRRRREEHMKKLERDSAQLELVKRQMDQKDVLLRDLVLALESSKIETAALRSSIQFLIPHSSVFPLTEQGTLNLGEEVNINNDTPVSEEDVLNAFELLEKQAREVAKRNHARRE</sequence>
<name>A0AAX4K8E9_9TREE</name>
<protein>
    <recommendedName>
        <fullName evidence="2">BZIP domain-containing protein</fullName>
    </recommendedName>
</protein>
<dbReference type="GeneID" id="91099617"/>
<feature type="region of interest" description="Disordered" evidence="1">
    <location>
        <begin position="175"/>
        <end position="253"/>
    </location>
</feature>
<dbReference type="PROSITE" id="PS00036">
    <property type="entry name" value="BZIP_BASIC"/>
    <property type="match status" value="1"/>
</dbReference>
<feature type="compositionally biased region" description="Polar residues" evidence="1">
    <location>
        <begin position="281"/>
        <end position="298"/>
    </location>
</feature>